<protein>
    <recommendedName>
        <fullName evidence="3">HEPN AbiU2-like domain-containing protein</fullName>
    </recommendedName>
</protein>
<accession>A0ABW5Q7H7</accession>
<evidence type="ECO:0000313" key="1">
    <source>
        <dbReference type="EMBL" id="MFD2637680.1"/>
    </source>
</evidence>
<dbReference type="EMBL" id="JBHUMZ010000010">
    <property type="protein sequence ID" value="MFD2637680.1"/>
    <property type="molecule type" value="Genomic_DNA"/>
</dbReference>
<organism evidence="1 2">
    <name type="scientific">Piscibacillus salipiscarius</name>
    <dbReference type="NCBI Taxonomy" id="299480"/>
    <lineage>
        <taxon>Bacteria</taxon>
        <taxon>Bacillati</taxon>
        <taxon>Bacillota</taxon>
        <taxon>Bacilli</taxon>
        <taxon>Bacillales</taxon>
        <taxon>Bacillaceae</taxon>
        <taxon>Piscibacillus</taxon>
    </lineage>
</organism>
<name>A0ABW5Q7H7_9BACI</name>
<evidence type="ECO:0000313" key="2">
    <source>
        <dbReference type="Proteomes" id="UP001597452"/>
    </source>
</evidence>
<dbReference type="RefSeq" id="WP_054753538.1">
    <property type="nucleotide sequence ID" value="NZ_JBHUMZ010000010.1"/>
</dbReference>
<dbReference type="Proteomes" id="UP001597452">
    <property type="component" value="Unassembled WGS sequence"/>
</dbReference>
<keyword evidence="2" id="KW-1185">Reference proteome</keyword>
<evidence type="ECO:0008006" key="3">
    <source>
        <dbReference type="Google" id="ProtNLM"/>
    </source>
</evidence>
<comment type="caution">
    <text evidence="1">The sequence shown here is derived from an EMBL/GenBank/DDBJ whole genome shotgun (WGS) entry which is preliminary data.</text>
</comment>
<sequence>MDNKYFPNNPNELDRIMRLYEQEIQIRKEWMNECVVQLQHALKNSTPSMVIHYATSVINQAMVIVRILDKDATSSRPKDKERSKERAKIIHDRNPELIEPPEMLRKIRNDYEHFEERMDDWATTSVSKNYVDLIVSDSESGGISGIEETDKFRQLTAGYLTFWNTEVDLQEVINWVGKVSRTINN</sequence>
<proteinExistence type="predicted"/>
<gene>
    <name evidence="1" type="ORF">ACFSW4_02185</name>
</gene>
<reference evidence="2" key="1">
    <citation type="journal article" date="2019" name="Int. J. Syst. Evol. Microbiol.">
        <title>The Global Catalogue of Microorganisms (GCM) 10K type strain sequencing project: providing services to taxonomists for standard genome sequencing and annotation.</title>
        <authorList>
            <consortium name="The Broad Institute Genomics Platform"/>
            <consortium name="The Broad Institute Genome Sequencing Center for Infectious Disease"/>
            <person name="Wu L."/>
            <person name="Ma J."/>
        </authorList>
    </citation>
    <scope>NUCLEOTIDE SEQUENCE [LARGE SCALE GENOMIC DNA]</scope>
    <source>
        <strain evidence="2">TISTR 1571</strain>
    </source>
</reference>